<reference evidence="4 5" key="1">
    <citation type="submission" date="2020-10" db="EMBL/GenBank/DDBJ databases">
        <title>Thermofilum lucidum 3507LT sp. nov. a novel member of Thermofilaceae family isolated from Chile hot spring, and proposal of description order Thermofilales.</title>
        <authorList>
            <person name="Zayulina K.S."/>
            <person name="Elcheninov A.G."/>
            <person name="Toshchakov S.V."/>
            <person name="Kublanov I.V."/>
        </authorList>
    </citation>
    <scope>NUCLEOTIDE SEQUENCE [LARGE SCALE GENOMIC DNA]</scope>
    <source>
        <strain evidence="4 5">3507LT</strain>
    </source>
</reference>
<dbReference type="GO" id="GO:0030163">
    <property type="term" value="P:protein catabolic process"/>
    <property type="evidence" value="ECO:0007669"/>
    <property type="project" value="InterPro"/>
</dbReference>
<dbReference type="InterPro" id="IPR027065">
    <property type="entry name" value="Lon_Prtase"/>
</dbReference>
<evidence type="ECO:0000313" key="5">
    <source>
        <dbReference type="Proteomes" id="UP000594121"/>
    </source>
</evidence>
<dbReference type="Gene3D" id="3.30.230.10">
    <property type="match status" value="1"/>
</dbReference>
<dbReference type="GO" id="GO:0004252">
    <property type="term" value="F:serine-type endopeptidase activity"/>
    <property type="evidence" value="ECO:0007669"/>
    <property type="project" value="InterPro"/>
</dbReference>
<dbReference type="GeneID" id="59149820"/>
<dbReference type="InterPro" id="IPR014721">
    <property type="entry name" value="Ribsml_uS5_D2-typ_fold_subgr"/>
</dbReference>
<dbReference type="AlphaFoldDB" id="A0A7L9FIC7"/>
<dbReference type="RefSeq" id="WP_192818648.1">
    <property type="nucleotide sequence ID" value="NZ_CP062310.1"/>
</dbReference>
<feature type="region of interest" description="Disordered" evidence="2">
    <location>
        <begin position="573"/>
        <end position="596"/>
    </location>
</feature>
<dbReference type="SUPFAM" id="SSF54211">
    <property type="entry name" value="Ribosomal protein S5 domain 2-like"/>
    <property type="match status" value="1"/>
</dbReference>
<dbReference type="KEGG" id="thel:IG193_07950"/>
<gene>
    <name evidence="4" type="ORF">IG193_07950</name>
</gene>
<evidence type="ECO:0000256" key="2">
    <source>
        <dbReference type="SAM" id="MobiDB-lite"/>
    </source>
</evidence>
<sequence length="631" mass="68859">MVRRISSLVTVAIVLSSLLLQAYPLQQLRVVGSAWVLAPAVSQTESGYVGSATNISVFVTEGWGDVYVSTYSLTQEDFQGAATTAARVVCSLLGLDFSRYNFYFKVKTDAVIVGGPSAGVAMAVAVYSALTGLPVNRSVAVTGMISPDGTVGPVGGVYEKAEAMASRGARLFLVPPGQGIVTTYRVVVRRIGPFEIYSTQPVTVNLTEYAMKNWGLRVVEVSTIEEALRYFFNVQFKPRAYANPAVSDAVVRKVSDIWSTLERIAVAELSSARSYVNSSPLTSFTKNALLNYLNTYAGSYLDTARRYRNNAGSILLLTSSIATSRWIKFIVDYSTGRKLETEVDNIREDISRYMSLVENLEARSFAELNYKVIAGDLVIRASRLFNSSASMWSSDPQGALQSLAYASALLEEAKLWIEGLPQGKPASAYQQASTYVAIARSTWPYVYSVLSEAGSPSVLLDYARTYYTAATSLYSSNRYFLASVAATRSIALAEAAMLDFQERASGSRVYLDISSRRALEIASATQDFLVAIYFYNQSLLASSDADRLAYLKLASELGSLVLDLAKSSSVAVQQPQVQQPGQQPQPSPQPTQPQPAKSIWDTIAEWLRDLYMRVALALEGLVKFLKGLFGR</sequence>
<dbReference type="Pfam" id="PF05362">
    <property type="entry name" value="Lon_C"/>
    <property type="match status" value="1"/>
</dbReference>
<dbReference type="EMBL" id="CP062310">
    <property type="protein sequence ID" value="QOJ78676.1"/>
    <property type="molecule type" value="Genomic_DNA"/>
</dbReference>
<evidence type="ECO:0000313" key="4">
    <source>
        <dbReference type="EMBL" id="QOJ78676.1"/>
    </source>
</evidence>
<dbReference type="GO" id="GO:0004176">
    <property type="term" value="F:ATP-dependent peptidase activity"/>
    <property type="evidence" value="ECO:0007669"/>
    <property type="project" value="InterPro"/>
</dbReference>
<feature type="domain" description="Lon proteolytic" evidence="3">
    <location>
        <begin position="46"/>
        <end position="234"/>
    </location>
</feature>
<dbReference type="PRINTS" id="PR00830">
    <property type="entry name" value="ENDOLAPTASE"/>
</dbReference>
<dbReference type="GO" id="GO:0006508">
    <property type="term" value="P:proteolysis"/>
    <property type="evidence" value="ECO:0007669"/>
    <property type="project" value="InterPro"/>
</dbReference>
<dbReference type="InterPro" id="IPR008269">
    <property type="entry name" value="Lon_proteolytic"/>
</dbReference>
<protein>
    <recommendedName>
        <fullName evidence="3">Lon proteolytic domain-containing protein</fullName>
    </recommendedName>
</protein>
<dbReference type="Proteomes" id="UP000594121">
    <property type="component" value="Chromosome"/>
</dbReference>
<accession>A0A7L9FIC7</accession>
<feature type="compositionally biased region" description="Low complexity" evidence="2">
    <location>
        <begin position="573"/>
        <end position="582"/>
    </location>
</feature>
<dbReference type="GO" id="GO:0005524">
    <property type="term" value="F:ATP binding"/>
    <property type="evidence" value="ECO:0007669"/>
    <property type="project" value="InterPro"/>
</dbReference>
<organism evidence="4 5">
    <name type="scientific">Infirmifilum lucidum</name>
    <dbReference type="NCBI Taxonomy" id="2776706"/>
    <lineage>
        <taxon>Archaea</taxon>
        <taxon>Thermoproteota</taxon>
        <taxon>Thermoprotei</taxon>
        <taxon>Thermofilales</taxon>
        <taxon>Thermofilaceae</taxon>
        <taxon>Infirmifilum</taxon>
    </lineage>
</organism>
<comment type="subcellular location">
    <subcellularLocation>
        <location evidence="1">Membrane</location>
        <topology evidence="1">Multi-pass membrane protein</topology>
    </subcellularLocation>
</comment>
<name>A0A7L9FIC7_9CREN</name>
<dbReference type="InterPro" id="IPR020568">
    <property type="entry name" value="Ribosomal_Su5_D2-typ_SF"/>
</dbReference>
<proteinExistence type="predicted"/>
<dbReference type="InParanoid" id="A0A7L9FIC7"/>
<keyword evidence="5" id="KW-1185">Reference proteome</keyword>
<evidence type="ECO:0000259" key="3">
    <source>
        <dbReference type="PROSITE" id="PS51786"/>
    </source>
</evidence>
<dbReference type="PROSITE" id="PS51786">
    <property type="entry name" value="LON_PROTEOLYTIC"/>
    <property type="match status" value="1"/>
</dbReference>
<evidence type="ECO:0000256" key="1">
    <source>
        <dbReference type="ARBA" id="ARBA00004141"/>
    </source>
</evidence>
<feature type="compositionally biased region" description="Pro residues" evidence="2">
    <location>
        <begin position="583"/>
        <end position="593"/>
    </location>
</feature>
<dbReference type="PANTHER" id="PTHR10046">
    <property type="entry name" value="ATP DEPENDENT LON PROTEASE FAMILY MEMBER"/>
    <property type="match status" value="1"/>
</dbReference>
<dbReference type="GO" id="GO:0016020">
    <property type="term" value="C:membrane"/>
    <property type="evidence" value="ECO:0007669"/>
    <property type="project" value="UniProtKB-SubCell"/>
</dbReference>